<keyword evidence="2" id="KW-1185">Reference proteome</keyword>
<gene>
    <name evidence="1" type="ORF">ACFSR0_03675</name>
</gene>
<evidence type="ECO:0000313" key="1">
    <source>
        <dbReference type="EMBL" id="MFD2728530.1"/>
    </source>
</evidence>
<proteinExistence type="predicted"/>
<name>A0ABW5TGY8_9ENTE</name>
<dbReference type="RefSeq" id="WP_379980023.1">
    <property type="nucleotide sequence ID" value="NZ_JBHUMO010000023.1"/>
</dbReference>
<comment type="caution">
    <text evidence="1">The sequence shown here is derived from an EMBL/GenBank/DDBJ whole genome shotgun (WGS) entry which is preliminary data.</text>
</comment>
<sequence>MKNLASIFTNATCDYLSILNYFRFGPTSCKGTHLATYLGLSYDVLKKRIGMMNQLIATPLFTISEGIISIDTTSLEPVFQLYQHVLEEVPELIMLEQVVFQKNEKLVAIALDYPFAVSSLSKARHNILDFLTNQNRLTKPTKEKCESNWLYFYFVISLERTLIEVYRNKLSVSLPLSFPIHFKLAIKTLLENPHFSYGQSLTYSLRNKHNYHSLELLIDLLTEFPIERTNFVDYFLVHCKMNLATFKQ</sequence>
<evidence type="ECO:0008006" key="3">
    <source>
        <dbReference type="Google" id="ProtNLM"/>
    </source>
</evidence>
<dbReference type="EMBL" id="JBHUMO010000023">
    <property type="protein sequence ID" value="MFD2728530.1"/>
    <property type="molecule type" value="Genomic_DNA"/>
</dbReference>
<protein>
    <recommendedName>
        <fullName evidence="3">Transcriptional regulator</fullName>
    </recommendedName>
</protein>
<organism evidence="1 2">
    <name type="scientific">Enterococcus camelliae</name>
    <dbReference type="NCBI Taxonomy" id="453959"/>
    <lineage>
        <taxon>Bacteria</taxon>
        <taxon>Bacillati</taxon>
        <taxon>Bacillota</taxon>
        <taxon>Bacilli</taxon>
        <taxon>Lactobacillales</taxon>
        <taxon>Enterococcaceae</taxon>
        <taxon>Enterococcus</taxon>
    </lineage>
</organism>
<reference evidence="2" key="1">
    <citation type="journal article" date="2019" name="Int. J. Syst. Evol. Microbiol.">
        <title>The Global Catalogue of Microorganisms (GCM) 10K type strain sequencing project: providing services to taxonomists for standard genome sequencing and annotation.</title>
        <authorList>
            <consortium name="The Broad Institute Genomics Platform"/>
            <consortium name="The Broad Institute Genome Sequencing Center for Infectious Disease"/>
            <person name="Wu L."/>
            <person name="Ma J."/>
        </authorList>
    </citation>
    <scope>NUCLEOTIDE SEQUENCE [LARGE SCALE GENOMIC DNA]</scope>
    <source>
        <strain evidence="2">TISTR 932</strain>
    </source>
</reference>
<evidence type="ECO:0000313" key="2">
    <source>
        <dbReference type="Proteomes" id="UP001597427"/>
    </source>
</evidence>
<accession>A0ABW5TGY8</accession>
<dbReference type="Proteomes" id="UP001597427">
    <property type="component" value="Unassembled WGS sequence"/>
</dbReference>